<accession>A0A8S9H6H5</accession>
<gene>
    <name evidence="2" type="ORF">F2Q68_00033681</name>
</gene>
<evidence type="ECO:0008006" key="4">
    <source>
        <dbReference type="Google" id="ProtNLM"/>
    </source>
</evidence>
<feature type="chain" id="PRO_5035796189" description="Secreted protein" evidence="1">
    <location>
        <begin position="21"/>
        <end position="180"/>
    </location>
</feature>
<comment type="caution">
    <text evidence="2">The sequence shown here is derived from an EMBL/GenBank/DDBJ whole genome shotgun (WGS) entry which is preliminary data.</text>
</comment>
<proteinExistence type="predicted"/>
<sequence>MLRAMWTWWYLLACKGGMQQGMWTPVCRHACDRKHAGRHTGDQVAHSYWQANSIYTQLPWFIFTSFRHTKDTPKPGLERDREKEVRCFRSIDICQFVDPRSRCQFVDPRLETMSGLKPRGGSSSSLHVIASSNGTTKPAGRGPESGGLGLTWFYHQGRVSHMDVAAPGESDRGPGHGDSD</sequence>
<feature type="signal peptide" evidence="1">
    <location>
        <begin position="1"/>
        <end position="20"/>
    </location>
</feature>
<evidence type="ECO:0000313" key="2">
    <source>
        <dbReference type="EMBL" id="KAF2553499.1"/>
    </source>
</evidence>
<evidence type="ECO:0000313" key="3">
    <source>
        <dbReference type="Proteomes" id="UP000712281"/>
    </source>
</evidence>
<dbReference type="EMBL" id="QGKW02001988">
    <property type="protein sequence ID" value="KAF2553499.1"/>
    <property type="molecule type" value="Genomic_DNA"/>
</dbReference>
<organism evidence="2 3">
    <name type="scientific">Brassica cretica</name>
    <name type="common">Mustard</name>
    <dbReference type="NCBI Taxonomy" id="69181"/>
    <lineage>
        <taxon>Eukaryota</taxon>
        <taxon>Viridiplantae</taxon>
        <taxon>Streptophyta</taxon>
        <taxon>Embryophyta</taxon>
        <taxon>Tracheophyta</taxon>
        <taxon>Spermatophyta</taxon>
        <taxon>Magnoliopsida</taxon>
        <taxon>eudicotyledons</taxon>
        <taxon>Gunneridae</taxon>
        <taxon>Pentapetalae</taxon>
        <taxon>rosids</taxon>
        <taxon>malvids</taxon>
        <taxon>Brassicales</taxon>
        <taxon>Brassicaceae</taxon>
        <taxon>Brassiceae</taxon>
        <taxon>Brassica</taxon>
    </lineage>
</organism>
<dbReference type="Proteomes" id="UP000712281">
    <property type="component" value="Unassembled WGS sequence"/>
</dbReference>
<dbReference type="AlphaFoldDB" id="A0A8S9H6H5"/>
<evidence type="ECO:0000256" key="1">
    <source>
        <dbReference type="SAM" id="SignalP"/>
    </source>
</evidence>
<name>A0A8S9H6H5_BRACR</name>
<protein>
    <recommendedName>
        <fullName evidence="4">Secreted protein</fullName>
    </recommendedName>
</protein>
<reference evidence="2" key="1">
    <citation type="submission" date="2019-12" db="EMBL/GenBank/DDBJ databases">
        <title>Genome sequencing and annotation of Brassica cretica.</title>
        <authorList>
            <person name="Studholme D.J."/>
            <person name="Sarris P.F."/>
        </authorList>
    </citation>
    <scope>NUCLEOTIDE SEQUENCE</scope>
    <source>
        <strain evidence="2">PFS-001/15</strain>
        <tissue evidence="2">Leaf</tissue>
    </source>
</reference>
<keyword evidence="1" id="KW-0732">Signal</keyword>